<name>A0A919ACD6_9ACTN</name>
<dbReference type="InterPro" id="IPR046198">
    <property type="entry name" value="DUF6230"/>
</dbReference>
<gene>
    <name evidence="1" type="ORF">GCM10018785_74050</name>
</gene>
<evidence type="ECO:0008006" key="3">
    <source>
        <dbReference type="Google" id="ProtNLM"/>
    </source>
</evidence>
<protein>
    <recommendedName>
        <fullName evidence="3">Cholesterol esterase</fullName>
    </recommendedName>
</protein>
<dbReference type="Pfam" id="PF19741">
    <property type="entry name" value="DUF6230"/>
    <property type="match status" value="1"/>
</dbReference>
<accession>A0A919ACD6</accession>
<evidence type="ECO:0000313" key="2">
    <source>
        <dbReference type="Proteomes" id="UP000608024"/>
    </source>
</evidence>
<evidence type="ECO:0000313" key="1">
    <source>
        <dbReference type="EMBL" id="GHE99688.1"/>
    </source>
</evidence>
<keyword evidence="2" id="KW-1185">Reference proteome</keyword>
<reference evidence="1" key="1">
    <citation type="journal article" date="2014" name="Int. J. Syst. Evol. Microbiol.">
        <title>Complete genome sequence of Corynebacterium casei LMG S-19264T (=DSM 44701T), isolated from a smear-ripened cheese.</title>
        <authorList>
            <consortium name="US DOE Joint Genome Institute (JGI-PGF)"/>
            <person name="Walter F."/>
            <person name="Albersmeier A."/>
            <person name="Kalinowski J."/>
            <person name="Ruckert C."/>
        </authorList>
    </citation>
    <scope>NUCLEOTIDE SEQUENCE</scope>
    <source>
        <strain evidence="1">JCM 4784</strain>
    </source>
</reference>
<comment type="caution">
    <text evidence="1">The sequence shown here is derived from an EMBL/GenBank/DDBJ whole genome shotgun (WGS) entry which is preliminary data.</text>
</comment>
<dbReference type="AlphaFoldDB" id="A0A919ACD6"/>
<proteinExistence type="predicted"/>
<dbReference type="RefSeq" id="WP_190140629.1">
    <property type="nucleotide sequence ID" value="NZ_BNBT01000254.1"/>
</dbReference>
<sequence length="201" mass="21022">MAGGRHRTEKPGTDWRRFALAGTVGLVLAGGTVAATTATAAVPVYFAVSGSTFTVTADTLRGRDAVQYASVASGTDEKHPVAVASIADATLTNLCQSSVTRTPLGAVTLTIRTGENRSVHARDLVIDLQRLDGDLRFKQVRMGQDASTLGAGPRAQQGAYGQQARRLDIDDVKVRAWSVAAATFELADASMSIRPGAHPCA</sequence>
<dbReference type="Proteomes" id="UP000608024">
    <property type="component" value="Unassembled WGS sequence"/>
</dbReference>
<dbReference type="EMBL" id="BNBT01000254">
    <property type="protein sequence ID" value="GHE99688.1"/>
    <property type="molecule type" value="Genomic_DNA"/>
</dbReference>
<organism evidence="1 2">
    <name type="scientific">Streptomyces longispororuber</name>
    <dbReference type="NCBI Taxonomy" id="68230"/>
    <lineage>
        <taxon>Bacteria</taxon>
        <taxon>Bacillati</taxon>
        <taxon>Actinomycetota</taxon>
        <taxon>Actinomycetes</taxon>
        <taxon>Kitasatosporales</taxon>
        <taxon>Streptomycetaceae</taxon>
        <taxon>Streptomyces</taxon>
    </lineage>
</organism>
<reference evidence="1" key="2">
    <citation type="submission" date="2020-09" db="EMBL/GenBank/DDBJ databases">
        <authorList>
            <person name="Sun Q."/>
            <person name="Ohkuma M."/>
        </authorList>
    </citation>
    <scope>NUCLEOTIDE SEQUENCE</scope>
    <source>
        <strain evidence="1">JCM 4784</strain>
    </source>
</reference>